<evidence type="ECO:0000259" key="6">
    <source>
        <dbReference type="PROSITE" id="PS51918"/>
    </source>
</evidence>
<dbReference type="Gene3D" id="3.20.20.70">
    <property type="entry name" value="Aldolase class I"/>
    <property type="match status" value="1"/>
</dbReference>
<dbReference type="EMBL" id="UINC01019764">
    <property type="protein sequence ID" value="SVA83641.1"/>
    <property type="molecule type" value="Genomic_DNA"/>
</dbReference>
<dbReference type="PANTHER" id="PTHR22960:SF0">
    <property type="entry name" value="MOLYBDENUM COFACTOR BIOSYNTHESIS PROTEIN 1"/>
    <property type="match status" value="1"/>
</dbReference>
<dbReference type="Pfam" id="PF04055">
    <property type="entry name" value="Radical_SAM"/>
    <property type="match status" value="1"/>
</dbReference>
<dbReference type="GO" id="GO:0006777">
    <property type="term" value="P:Mo-molybdopterin cofactor biosynthetic process"/>
    <property type="evidence" value="ECO:0007669"/>
    <property type="project" value="UniProtKB-KW"/>
</dbReference>
<keyword evidence="4" id="KW-0411">Iron-sulfur</keyword>
<dbReference type="InterPro" id="IPR050105">
    <property type="entry name" value="MoCo_biosynth_MoaA/MoaC"/>
</dbReference>
<sequence>VTASLGVDKIRITGGEPLLRRGVESLISQIAAIDSIRDLSLTTNGTHFPSLAKRLKKAGLGRVTLSLDSLDR</sequence>
<organism evidence="7">
    <name type="scientific">marine metagenome</name>
    <dbReference type="NCBI Taxonomy" id="408172"/>
    <lineage>
        <taxon>unclassified sequences</taxon>
        <taxon>metagenomes</taxon>
        <taxon>ecological metagenomes</taxon>
    </lineage>
</organism>
<name>A0A381Z3Y7_9ZZZZ</name>
<keyword evidence="3" id="KW-0408">Iron</keyword>
<gene>
    <name evidence="7" type="ORF">METZ01_LOCUS136495</name>
</gene>
<dbReference type="PROSITE" id="PS51918">
    <property type="entry name" value="RADICAL_SAM"/>
    <property type="match status" value="1"/>
</dbReference>
<keyword evidence="5" id="KW-0501">Molybdenum cofactor biosynthesis</keyword>
<evidence type="ECO:0000256" key="5">
    <source>
        <dbReference type="ARBA" id="ARBA00023150"/>
    </source>
</evidence>
<protein>
    <recommendedName>
        <fullName evidence="6">Radical SAM core domain-containing protein</fullName>
    </recommendedName>
</protein>
<dbReference type="GO" id="GO:0046872">
    <property type="term" value="F:metal ion binding"/>
    <property type="evidence" value="ECO:0007669"/>
    <property type="project" value="UniProtKB-KW"/>
</dbReference>
<feature type="domain" description="Radical SAM core" evidence="6">
    <location>
        <begin position="1"/>
        <end position="72"/>
    </location>
</feature>
<feature type="non-terminal residue" evidence="7">
    <location>
        <position position="1"/>
    </location>
</feature>
<dbReference type="GO" id="GO:0061798">
    <property type="term" value="F:GTP 3',8'-cyclase activity"/>
    <property type="evidence" value="ECO:0007669"/>
    <property type="project" value="TreeGrafter"/>
</dbReference>
<dbReference type="InterPro" id="IPR007197">
    <property type="entry name" value="rSAM"/>
</dbReference>
<feature type="non-terminal residue" evidence="7">
    <location>
        <position position="72"/>
    </location>
</feature>
<dbReference type="SUPFAM" id="SSF102114">
    <property type="entry name" value="Radical SAM enzymes"/>
    <property type="match status" value="1"/>
</dbReference>
<dbReference type="GO" id="GO:0051536">
    <property type="term" value="F:iron-sulfur cluster binding"/>
    <property type="evidence" value="ECO:0007669"/>
    <property type="project" value="UniProtKB-KW"/>
</dbReference>
<accession>A0A381Z3Y7</accession>
<reference evidence="7" key="1">
    <citation type="submission" date="2018-05" db="EMBL/GenBank/DDBJ databases">
        <authorList>
            <person name="Lanie J.A."/>
            <person name="Ng W.-L."/>
            <person name="Kazmierczak K.M."/>
            <person name="Andrzejewski T.M."/>
            <person name="Davidsen T.M."/>
            <person name="Wayne K.J."/>
            <person name="Tettelin H."/>
            <person name="Glass J.I."/>
            <person name="Rusch D."/>
            <person name="Podicherti R."/>
            <person name="Tsui H.-C.T."/>
            <person name="Winkler M.E."/>
        </authorList>
    </citation>
    <scope>NUCLEOTIDE SEQUENCE</scope>
</reference>
<dbReference type="GO" id="GO:0061799">
    <property type="term" value="F:cyclic pyranopterin monophosphate synthase activity"/>
    <property type="evidence" value="ECO:0007669"/>
    <property type="project" value="TreeGrafter"/>
</dbReference>
<keyword evidence="1" id="KW-0949">S-adenosyl-L-methionine</keyword>
<dbReference type="InterPro" id="IPR013785">
    <property type="entry name" value="Aldolase_TIM"/>
</dbReference>
<dbReference type="AlphaFoldDB" id="A0A381Z3Y7"/>
<dbReference type="PANTHER" id="PTHR22960">
    <property type="entry name" value="MOLYBDOPTERIN COFACTOR SYNTHESIS PROTEIN A"/>
    <property type="match status" value="1"/>
</dbReference>
<evidence type="ECO:0000256" key="4">
    <source>
        <dbReference type="ARBA" id="ARBA00023014"/>
    </source>
</evidence>
<evidence type="ECO:0000313" key="7">
    <source>
        <dbReference type="EMBL" id="SVA83641.1"/>
    </source>
</evidence>
<keyword evidence="2" id="KW-0479">Metal-binding</keyword>
<dbReference type="CDD" id="cd01335">
    <property type="entry name" value="Radical_SAM"/>
    <property type="match status" value="1"/>
</dbReference>
<evidence type="ECO:0000256" key="1">
    <source>
        <dbReference type="ARBA" id="ARBA00022691"/>
    </source>
</evidence>
<dbReference type="InterPro" id="IPR058240">
    <property type="entry name" value="rSAM_sf"/>
</dbReference>
<evidence type="ECO:0000256" key="2">
    <source>
        <dbReference type="ARBA" id="ARBA00022723"/>
    </source>
</evidence>
<evidence type="ECO:0000256" key="3">
    <source>
        <dbReference type="ARBA" id="ARBA00023004"/>
    </source>
</evidence>
<proteinExistence type="predicted"/>